<protein>
    <recommendedName>
        <fullName evidence="3">ABC transporter permease</fullName>
    </recommendedName>
</protein>
<comment type="caution">
    <text evidence="1">The sequence shown here is derived from an EMBL/GenBank/DDBJ whole genome shotgun (WGS) entry which is preliminary data.</text>
</comment>
<accession>A0ABU3BEU7</accession>
<evidence type="ECO:0000313" key="1">
    <source>
        <dbReference type="EMBL" id="MDT0620648.1"/>
    </source>
</evidence>
<name>A0ABU3BEU7_9FLAO</name>
<keyword evidence="2" id="KW-1185">Reference proteome</keyword>
<reference evidence="1 2" key="1">
    <citation type="submission" date="2023-09" db="EMBL/GenBank/DDBJ databases">
        <authorList>
            <person name="Rey-Velasco X."/>
        </authorList>
    </citation>
    <scope>NUCLEOTIDE SEQUENCE [LARGE SCALE GENOMIC DNA]</scope>
    <source>
        <strain evidence="1 2">P007</strain>
    </source>
</reference>
<proteinExistence type="predicted"/>
<evidence type="ECO:0008006" key="3">
    <source>
        <dbReference type="Google" id="ProtNLM"/>
    </source>
</evidence>
<evidence type="ECO:0000313" key="2">
    <source>
        <dbReference type="Proteomes" id="UP001250662"/>
    </source>
</evidence>
<dbReference type="RefSeq" id="WP_311386975.1">
    <property type="nucleotide sequence ID" value="NZ_JAVRHU010000001.1"/>
</dbReference>
<organism evidence="1 2">
    <name type="scientific">Croceitalea vernalis</name>
    <dbReference type="NCBI Taxonomy" id="3075599"/>
    <lineage>
        <taxon>Bacteria</taxon>
        <taxon>Pseudomonadati</taxon>
        <taxon>Bacteroidota</taxon>
        <taxon>Flavobacteriia</taxon>
        <taxon>Flavobacteriales</taxon>
        <taxon>Flavobacteriaceae</taxon>
        <taxon>Croceitalea</taxon>
    </lineage>
</organism>
<dbReference type="Proteomes" id="UP001250662">
    <property type="component" value="Unassembled WGS sequence"/>
</dbReference>
<dbReference type="EMBL" id="JAVRHU010000001">
    <property type="protein sequence ID" value="MDT0620648.1"/>
    <property type="molecule type" value="Genomic_DNA"/>
</dbReference>
<gene>
    <name evidence="1" type="ORF">RM520_03365</name>
</gene>
<sequence>MPVVIYYHQWWSDIFIGGFKTYSIAFFMGLLGGTCQMSIGFAREINKLVAQPSKVVLPSYYEGFGYFLKQTWGGVAAVIFVLAVKQGYLAAFEQTTESIELEALVVISFVAGLNAYRILNQLSQILKFNKT</sequence>